<evidence type="ECO:0000313" key="2">
    <source>
        <dbReference type="EMBL" id="KAK1841122.1"/>
    </source>
</evidence>
<evidence type="ECO:0000313" key="3">
    <source>
        <dbReference type="Proteomes" id="UP001243330"/>
    </source>
</evidence>
<sequence>MDNAAPNPNDLAIVAIIDSHRWQLRCVCTTGCTLSVCVFGRSLYEQHRRKALGWDRIVVSHSGNVKQTQPTASIADATEPCSGYAPGIGGTNRRRPFHPPS</sequence>
<feature type="compositionally biased region" description="Basic residues" evidence="1">
    <location>
        <begin position="92"/>
        <end position="101"/>
    </location>
</feature>
<protein>
    <submittedName>
        <fullName evidence="2">Uncharacterized protein</fullName>
    </submittedName>
</protein>
<proteinExistence type="predicted"/>
<keyword evidence="3" id="KW-1185">Reference proteome</keyword>
<dbReference type="EMBL" id="JAQOWY010000504">
    <property type="protein sequence ID" value="KAK1841122.1"/>
    <property type="molecule type" value="Genomic_DNA"/>
</dbReference>
<feature type="region of interest" description="Disordered" evidence="1">
    <location>
        <begin position="68"/>
        <end position="101"/>
    </location>
</feature>
<dbReference type="AlphaFoldDB" id="A0AAD9A4Q6"/>
<dbReference type="Proteomes" id="UP001243330">
    <property type="component" value="Unassembled WGS sequence"/>
</dbReference>
<evidence type="ECO:0000256" key="1">
    <source>
        <dbReference type="SAM" id="MobiDB-lite"/>
    </source>
</evidence>
<name>A0AAD9A4Q6_9PEZI</name>
<reference evidence="2" key="1">
    <citation type="submission" date="2023-01" db="EMBL/GenBank/DDBJ databases">
        <title>Colletotrichum chrysophilum M932 genome sequence.</title>
        <authorList>
            <person name="Baroncelli R."/>
        </authorList>
    </citation>
    <scope>NUCLEOTIDE SEQUENCE</scope>
    <source>
        <strain evidence="2">M932</strain>
    </source>
</reference>
<organism evidence="2 3">
    <name type="scientific">Colletotrichum chrysophilum</name>
    <dbReference type="NCBI Taxonomy" id="1836956"/>
    <lineage>
        <taxon>Eukaryota</taxon>
        <taxon>Fungi</taxon>
        <taxon>Dikarya</taxon>
        <taxon>Ascomycota</taxon>
        <taxon>Pezizomycotina</taxon>
        <taxon>Sordariomycetes</taxon>
        <taxon>Hypocreomycetidae</taxon>
        <taxon>Glomerellales</taxon>
        <taxon>Glomerellaceae</taxon>
        <taxon>Colletotrichum</taxon>
        <taxon>Colletotrichum gloeosporioides species complex</taxon>
    </lineage>
</organism>
<gene>
    <name evidence="2" type="ORF">CCHR01_16241</name>
</gene>
<accession>A0AAD9A4Q6</accession>
<comment type="caution">
    <text evidence="2">The sequence shown here is derived from an EMBL/GenBank/DDBJ whole genome shotgun (WGS) entry which is preliminary data.</text>
</comment>